<dbReference type="PANTHER" id="PTHR24276">
    <property type="entry name" value="POLYSERASE-RELATED"/>
    <property type="match status" value="1"/>
</dbReference>
<dbReference type="InterPro" id="IPR018114">
    <property type="entry name" value="TRYPSIN_HIS"/>
</dbReference>
<evidence type="ECO:0000256" key="4">
    <source>
        <dbReference type="ARBA" id="ARBA00022825"/>
    </source>
</evidence>
<name>A0A8J2NT05_9HEXA</name>
<organism evidence="7 8">
    <name type="scientific">Allacma fusca</name>
    <dbReference type="NCBI Taxonomy" id="39272"/>
    <lineage>
        <taxon>Eukaryota</taxon>
        <taxon>Metazoa</taxon>
        <taxon>Ecdysozoa</taxon>
        <taxon>Arthropoda</taxon>
        <taxon>Hexapoda</taxon>
        <taxon>Collembola</taxon>
        <taxon>Symphypleona</taxon>
        <taxon>Sminthuridae</taxon>
        <taxon>Allacma</taxon>
    </lineage>
</organism>
<evidence type="ECO:0000256" key="2">
    <source>
        <dbReference type="ARBA" id="ARBA00022670"/>
    </source>
</evidence>
<evidence type="ECO:0000313" key="8">
    <source>
        <dbReference type="Proteomes" id="UP000708208"/>
    </source>
</evidence>
<dbReference type="GO" id="GO:0006508">
    <property type="term" value="P:proteolysis"/>
    <property type="evidence" value="ECO:0007669"/>
    <property type="project" value="UniProtKB-KW"/>
</dbReference>
<dbReference type="CDD" id="cd00190">
    <property type="entry name" value="Tryp_SPc"/>
    <property type="match status" value="1"/>
</dbReference>
<dbReference type="PROSITE" id="PS00134">
    <property type="entry name" value="TRYPSIN_HIS"/>
    <property type="match status" value="1"/>
</dbReference>
<dbReference type="Pfam" id="PF00089">
    <property type="entry name" value="Trypsin"/>
    <property type="match status" value="1"/>
</dbReference>
<evidence type="ECO:0000256" key="5">
    <source>
        <dbReference type="ARBA" id="ARBA00023157"/>
    </source>
</evidence>
<dbReference type="FunFam" id="2.40.10.10:FF:000068">
    <property type="entry name" value="transmembrane protease serine 2"/>
    <property type="match status" value="1"/>
</dbReference>
<comment type="subcellular location">
    <subcellularLocation>
        <location evidence="1">Secreted</location>
        <location evidence="1">Extracellular space</location>
    </subcellularLocation>
</comment>
<dbReference type="InterPro" id="IPR001254">
    <property type="entry name" value="Trypsin_dom"/>
</dbReference>
<dbReference type="GO" id="GO:0004252">
    <property type="term" value="F:serine-type endopeptidase activity"/>
    <property type="evidence" value="ECO:0007669"/>
    <property type="project" value="InterPro"/>
</dbReference>
<evidence type="ECO:0000256" key="1">
    <source>
        <dbReference type="ARBA" id="ARBA00004239"/>
    </source>
</evidence>
<dbReference type="GO" id="GO:0005576">
    <property type="term" value="C:extracellular region"/>
    <property type="evidence" value="ECO:0007669"/>
    <property type="project" value="UniProtKB-SubCell"/>
</dbReference>
<gene>
    <name evidence="7" type="ORF">AFUS01_LOCUS3244</name>
</gene>
<keyword evidence="3" id="KW-0378">Hydrolase</keyword>
<dbReference type="FunFam" id="2.40.10.10:FF:000036">
    <property type="entry name" value="Trypsin beta"/>
    <property type="match status" value="1"/>
</dbReference>
<dbReference type="Proteomes" id="UP000708208">
    <property type="component" value="Unassembled WGS sequence"/>
</dbReference>
<evidence type="ECO:0000313" key="7">
    <source>
        <dbReference type="EMBL" id="CAG7687309.1"/>
    </source>
</evidence>
<keyword evidence="8" id="KW-1185">Reference proteome</keyword>
<dbReference type="EMBL" id="CAJVCH010019447">
    <property type="protein sequence ID" value="CAG7687309.1"/>
    <property type="molecule type" value="Genomic_DNA"/>
</dbReference>
<sequence>MKVVIILSFLVLAVTTEKAFLIYVVGTLYNVEEGFQDWEQELYLNDNVVVGDFSSEGKYHGNVPLIFGSQNALQDEFPHQVSIQIYKRSGWQHICGGSIISEDAVLTAAHCLFGREKYRFRIIAGEWDLTKDDGTEQTSLVRKTVLHPSYNPQTRDYDYAGLKLANPLKYNNHVKNISLAPANAPLVNCSTSGWGLRESGEISPILQKVDLPLVEHTICAEKYQHINKITDRMVCAGAAGKGACFGDDGGPLQCNGLLLGISSWWNSPCAQEQYPTVFADVTAAIGHSWIDRQ</sequence>
<dbReference type="AlphaFoldDB" id="A0A8J2NT05"/>
<dbReference type="InterPro" id="IPR050430">
    <property type="entry name" value="Peptidase_S1"/>
</dbReference>
<keyword evidence="2" id="KW-0645">Protease</keyword>
<evidence type="ECO:0000256" key="3">
    <source>
        <dbReference type="ARBA" id="ARBA00022801"/>
    </source>
</evidence>
<feature type="domain" description="Peptidase S1" evidence="6">
    <location>
        <begin position="66"/>
        <end position="293"/>
    </location>
</feature>
<keyword evidence="5" id="KW-1015">Disulfide bond</keyword>
<dbReference type="PROSITE" id="PS50240">
    <property type="entry name" value="TRYPSIN_DOM"/>
    <property type="match status" value="1"/>
</dbReference>
<proteinExistence type="predicted"/>
<dbReference type="SMART" id="SM00020">
    <property type="entry name" value="Tryp_SPc"/>
    <property type="match status" value="1"/>
</dbReference>
<dbReference type="OrthoDB" id="10059102at2759"/>
<dbReference type="PANTHER" id="PTHR24276:SF98">
    <property type="entry name" value="FI18310P1-RELATED"/>
    <property type="match status" value="1"/>
</dbReference>
<comment type="caution">
    <text evidence="7">The sequence shown here is derived from an EMBL/GenBank/DDBJ whole genome shotgun (WGS) entry which is preliminary data.</text>
</comment>
<keyword evidence="4" id="KW-0720">Serine protease</keyword>
<accession>A0A8J2NT05</accession>
<evidence type="ECO:0000259" key="6">
    <source>
        <dbReference type="PROSITE" id="PS50240"/>
    </source>
</evidence>
<protein>
    <recommendedName>
        <fullName evidence="6">Peptidase S1 domain-containing protein</fullName>
    </recommendedName>
</protein>
<reference evidence="7" key="1">
    <citation type="submission" date="2021-06" db="EMBL/GenBank/DDBJ databases">
        <authorList>
            <person name="Hodson N. C."/>
            <person name="Mongue J. A."/>
            <person name="Jaron S. K."/>
        </authorList>
    </citation>
    <scope>NUCLEOTIDE SEQUENCE</scope>
</reference>